<accession>A0A0A9ES20</accession>
<dbReference type="EMBL" id="GBRH01194994">
    <property type="protein sequence ID" value="JAE02902.1"/>
    <property type="molecule type" value="Transcribed_RNA"/>
</dbReference>
<sequence length="85" mass="9527">MLLPPAFRNHQRTTSSTPHPAESQNGFQLVRFRCCCLKISSCCEGQTTTSIQTVTTITRSTNLFWLRTMIRPTASHRKVAAAMSL</sequence>
<feature type="compositionally biased region" description="Polar residues" evidence="1">
    <location>
        <begin position="12"/>
        <end position="23"/>
    </location>
</feature>
<feature type="region of interest" description="Disordered" evidence="1">
    <location>
        <begin position="1"/>
        <end position="23"/>
    </location>
</feature>
<evidence type="ECO:0000313" key="2">
    <source>
        <dbReference type="EMBL" id="JAE02902.1"/>
    </source>
</evidence>
<reference evidence="2" key="1">
    <citation type="submission" date="2014-09" db="EMBL/GenBank/DDBJ databases">
        <authorList>
            <person name="Magalhaes I.L.F."/>
            <person name="Oliveira U."/>
            <person name="Santos F.R."/>
            <person name="Vidigal T.H.D.A."/>
            <person name="Brescovit A.D."/>
            <person name="Santos A.J."/>
        </authorList>
    </citation>
    <scope>NUCLEOTIDE SEQUENCE</scope>
    <source>
        <tissue evidence="2">Shoot tissue taken approximately 20 cm above the soil surface</tissue>
    </source>
</reference>
<protein>
    <submittedName>
        <fullName evidence="2">Uncharacterized protein</fullName>
    </submittedName>
</protein>
<name>A0A0A9ES20_ARUDO</name>
<proteinExistence type="predicted"/>
<evidence type="ECO:0000256" key="1">
    <source>
        <dbReference type="SAM" id="MobiDB-lite"/>
    </source>
</evidence>
<dbReference type="AlphaFoldDB" id="A0A0A9ES20"/>
<organism evidence="2">
    <name type="scientific">Arundo donax</name>
    <name type="common">Giant reed</name>
    <name type="synonym">Donax arundinaceus</name>
    <dbReference type="NCBI Taxonomy" id="35708"/>
    <lineage>
        <taxon>Eukaryota</taxon>
        <taxon>Viridiplantae</taxon>
        <taxon>Streptophyta</taxon>
        <taxon>Embryophyta</taxon>
        <taxon>Tracheophyta</taxon>
        <taxon>Spermatophyta</taxon>
        <taxon>Magnoliopsida</taxon>
        <taxon>Liliopsida</taxon>
        <taxon>Poales</taxon>
        <taxon>Poaceae</taxon>
        <taxon>PACMAD clade</taxon>
        <taxon>Arundinoideae</taxon>
        <taxon>Arundineae</taxon>
        <taxon>Arundo</taxon>
    </lineage>
</organism>
<reference evidence="2" key="2">
    <citation type="journal article" date="2015" name="Data Brief">
        <title>Shoot transcriptome of the giant reed, Arundo donax.</title>
        <authorList>
            <person name="Barrero R.A."/>
            <person name="Guerrero F.D."/>
            <person name="Moolhuijzen P."/>
            <person name="Goolsby J.A."/>
            <person name="Tidwell J."/>
            <person name="Bellgard S.E."/>
            <person name="Bellgard M.I."/>
        </authorList>
    </citation>
    <scope>NUCLEOTIDE SEQUENCE</scope>
    <source>
        <tissue evidence="2">Shoot tissue taken approximately 20 cm above the soil surface</tissue>
    </source>
</reference>